<dbReference type="RefSeq" id="WP_132433747.1">
    <property type="nucleotide sequence ID" value="NZ_SLWK01000005.1"/>
</dbReference>
<reference evidence="1 2" key="1">
    <citation type="submission" date="2019-03" db="EMBL/GenBank/DDBJ databases">
        <title>Genomic Encyclopedia of Type Strains, Phase IV (KMG-IV): sequencing the most valuable type-strain genomes for metagenomic binning, comparative biology and taxonomic classification.</title>
        <authorList>
            <person name="Goeker M."/>
        </authorList>
    </citation>
    <scope>NUCLEOTIDE SEQUENCE [LARGE SCALE GENOMIC DNA]</scope>
    <source>
        <strain evidence="1 2">DSM 24179</strain>
    </source>
</reference>
<proteinExistence type="predicted"/>
<gene>
    <name evidence="1" type="ORF">EV194_105280</name>
</gene>
<keyword evidence="2" id="KW-1185">Reference proteome</keyword>
<name>A0A4R2GLV6_9BACT</name>
<organism evidence="1 2">
    <name type="scientific">Natronoflexus pectinivorans</name>
    <dbReference type="NCBI Taxonomy" id="682526"/>
    <lineage>
        <taxon>Bacteria</taxon>
        <taxon>Pseudomonadati</taxon>
        <taxon>Bacteroidota</taxon>
        <taxon>Bacteroidia</taxon>
        <taxon>Marinilabiliales</taxon>
        <taxon>Marinilabiliaceae</taxon>
        <taxon>Natronoflexus</taxon>
    </lineage>
</organism>
<dbReference type="OrthoDB" id="882485at2"/>
<evidence type="ECO:0000313" key="1">
    <source>
        <dbReference type="EMBL" id="TCO08471.1"/>
    </source>
</evidence>
<dbReference type="AlphaFoldDB" id="A0A4R2GLV6"/>
<accession>A0A4R2GLV6</accession>
<dbReference type="Proteomes" id="UP000295221">
    <property type="component" value="Unassembled WGS sequence"/>
</dbReference>
<evidence type="ECO:0000313" key="2">
    <source>
        <dbReference type="Proteomes" id="UP000295221"/>
    </source>
</evidence>
<evidence type="ECO:0008006" key="3">
    <source>
        <dbReference type="Google" id="ProtNLM"/>
    </source>
</evidence>
<comment type="caution">
    <text evidence="1">The sequence shown here is derived from an EMBL/GenBank/DDBJ whole genome shotgun (WGS) entry which is preliminary data.</text>
</comment>
<dbReference type="EMBL" id="SLWK01000005">
    <property type="protein sequence ID" value="TCO08471.1"/>
    <property type="molecule type" value="Genomic_DNA"/>
</dbReference>
<sequence>MSTYATAFIRVEYSKEKECLYSTWLESTENATWEDIRSAFVDVFLEAVKKHQPRFLLNNEQDMNRPYTPEEQVWIDENSAPVVLNSSVEKIAVIISKDGFVELASESMMEEETSKSLNFKFFDNVSSAEEWLFN</sequence>
<protein>
    <recommendedName>
        <fullName evidence="3">SpoIIAA-like protein</fullName>
    </recommendedName>
</protein>